<dbReference type="PANTHER" id="PTHR11092:SF0">
    <property type="entry name" value="EPIMERASE FAMILY PROTEIN SDR39U1"/>
    <property type="match status" value="1"/>
</dbReference>
<comment type="caution">
    <text evidence="4">The sequence shown here is derived from an EMBL/GenBank/DDBJ whole genome shotgun (WGS) entry which is preliminary data.</text>
</comment>
<dbReference type="AlphaFoldDB" id="A0A366M330"/>
<dbReference type="Pfam" id="PF01370">
    <property type="entry name" value="Epimerase"/>
    <property type="match status" value="1"/>
</dbReference>
<comment type="similarity">
    <text evidence="1">Belongs to the NAD(P)-dependent epimerase/dehydratase family. SDR39U1 subfamily.</text>
</comment>
<dbReference type="EMBL" id="QMEY01000003">
    <property type="protein sequence ID" value="RBQ20203.1"/>
    <property type="molecule type" value="Genomic_DNA"/>
</dbReference>
<evidence type="ECO:0000313" key="4">
    <source>
        <dbReference type="EMBL" id="RBQ20203.1"/>
    </source>
</evidence>
<proteinExistence type="inferred from homology"/>
<dbReference type="PANTHER" id="PTHR11092">
    <property type="entry name" value="SUGAR NUCLEOTIDE EPIMERASE RELATED"/>
    <property type="match status" value="1"/>
</dbReference>
<dbReference type="InterPro" id="IPR010099">
    <property type="entry name" value="SDR39U1"/>
</dbReference>
<dbReference type="Gene3D" id="3.40.50.720">
    <property type="entry name" value="NAD(P)-binding Rossmann-like Domain"/>
    <property type="match status" value="1"/>
</dbReference>
<evidence type="ECO:0000259" key="3">
    <source>
        <dbReference type="Pfam" id="PF08338"/>
    </source>
</evidence>
<name>A0A366M330_9ACTN</name>
<evidence type="ECO:0000313" key="5">
    <source>
        <dbReference type="Proteomes" id="UP000253303"/>
    </source>
</evidence>
<dbReference type="InterPro" id="IPR001509">
    <property type="entry name" value="Epimerase_deHydtase"/>
</dbReference>
<evidence type="ECO:0000259" key="2">
    <source>
        <dbReference type="Pfam" id="PF01370"/>
    </source>
</evidence>
<sequence length="298" mass="32080">MTIILTGASGLLGSALRAALRQDGHRVVCLVRRTAQGPDESFWNPREGLIDPGALEGAQAVVHLAGAGIGDRRWTPAYRREIVRSRIDGTRTLVTALTGLTRKPEALLSGSGIHYYGDTGDRAVDESGPAGEGFLPTLVARWEAEALRAREEAGIRVVTLRTSMALSAEGGALARMLPIFRLGLGAPMGSGRQFWSWVTREDWVDAVRYILHKPEITGPVNVTSPAPVNNVDFTRTLAKALRRPVMPLGPPPFALRLALGGFADEGILTGPRALPGKLTESGYIFRHKSLDQAFSAIF</sequence>
<dbReference type="NCBIfam" id="TIGR01777">
    <property type="entry name" value="yfcH"/>
    <property type="match status" value="1"/>
</dbReference>
<accession>A0A366M330</accession>
<keyword evidence="5" id="KW-1185">Reference proteome</keyword>
<feature type="domain" description="NAD-dependent epimerase/dehydratase" evidence="2">
    <location>
        <begin position="3"/>
        <end position="215"/>
    </location>
</feature>
<dbReference type="RefSeq" id="WP_113980405.1">
    <property type="nucleotide sequence ID" value="NZ_QMEY01000003.1"/>
</dbReference>
<protein>
    <submittedName>
        <fullName evidence="4">TIGR01777 family protein</fullName>
    </submittedName>
</protein>
<dbReference type="SUPFAM" id="SSF51735">
    <property type="entry name" value="NAD(P)-binding Rossmann-fold domains"/>
    <property type="match status" value="1"/>
</dbReference>
<dbReference type="Pfam" id="PF08338">
    <property type="entry name" value="DUF1731"/>
    <property type="match status" value="1"/>
</dbReference>
<dbReference type="Proteomes" id="UP000253303">
    <property type="component" value="Unassembled WGS sequence"/>
</dbReference>
<dbReference type="InterPro" id="IPR036291">
    <property type="entry name" value="NAD(P)-bd_dom_sf"/>
</dbReference>
<reference evidence="4 5" key="1">
    <citation type="submission" date="2018-06" db="EMBL/GenBank/DDBJ databases">
        <title>Sphaerisporangium craniellae sp. nov., isolated from a marine sponge in the South China Sea.</title>
        <authorList>
            <person name="Li L."/>
        </authorList>
    </citation>
    <scope>NUCLEOTIDE SEQUENCE [LARGE SCALE GENOMIC DNA]</scope>
    <source>
        <strain evidence="4 5">LHW63015</strain>
    </source>
</reference>
<gene>
    <name evidence="4" type="ORF">DP939_10320</name>
</gene>
<organism evidence="4 5">
    <name type="scientific">Spongiactinospora rosea</name>
    <dbReference type="NCBI Taxonomy" id="2248750"/>
    <lineage>
        <taxon>Bacteria</taxon>
        <taxon>Bacillati</taxon>
        <taxon>Actinomycetota</taxon>
        <taxon>Actinomycetes</taxon>
        <taxon>Streptosporangiales</taxon>
        <taxon>Streptosporangiaceae</taxon>
        <taxon>Spongiactinospora</taxon>
    </lineage>
</organism>
<feature type="domain" description="DUF1731" evidence="3">
    <location>
        <begin position="251"/>
        <end position="297"/>
    </location>
</feature>
<dbReference type="InterPro" id="IPR013549">
    <property type="entry name" value="DUF1731"/>
</dbReference>
<dbReference type="OrthoDB" id="9801773at2"/>
<evidence type="ECO:0000256" key="1">
    <source>
        <dbReference type="ARBA" id="ARBA00009353"/>
    </source>
</evidence>